<comment type="caution">
    <text evidence="1">The sequence shown here is derived from an EMBL/GenBank/DDBJ whole genome shotgun (WGS) entry which is preliminary data.</text>
</comment>
<dbReference type="Gene3D" id="2.40.10.10">
    <property type="entry name" value="Trypsin-like serine proteases"/>
    <property type="match status" value="2"/>
</dbReference>
<proteinExistence type="predicted"/>
<dbReference type="RefSeq" id="WP_207089464.1">
    <property type="nucleotide sequence ID" value="NZ_JAFLQW010000482.1"/>
</dbReference>
<organism evidence="1 2">
    <name type="scientific">Phormidium pseudopriestleyi FRX01</name>
    <dbReference type="NCBI Taxonomy" id="1759528"/>
    <lineage>
        <taxon>Bacteria</taxon>
        <taxon>Bacillati</taxon>
        <taxon>Cyanobacteriota</taxon>
        <taxon>Cyanophyceae</taxon>
        <taxon>Oscillatoriophycideae</taxon>
        <taxon>Oscillatoriales</taxon>
        <taxon>Oscillatoriaceae</taxon>
        <taxon>Phormidium</taxon>
    </lineage>
</organism>
<dbReference type="PANTHER" id="PTHR43019:SF23">
    <property type="entry name" value="PROTEASE DO-LIKE 5, CHLOROPLASTIC"/>
    <property type="match status" value="1"/>
</dbReference>
<dbReference type="InterPro" id="IPR009003">
    <property type="entry name" value="Peptidase_S1_PA"/>
</dbReference>
<dbReference type="SUPFAM" id="SSF50494">
    <property type="entry name" value="Trypsin-like serine proteases"/>
    <property type="match status" value="1"/>
</dbReference>
<name>A0ABS3FV53_9CYAN</name>
<dbReference type="PANTHER" id="PTHR43019">
    <property type="entry name" value="SERINE ENDOPROTEASE DEGS"/>
    <property type="match status" value="1"/>
</dbReference>
<evidence type="ECO:0000313" key="1">
    <source>
        <dbReference type="EMBL" id="MBO0351004.1"/>
    </source>
</evidence>
<reference evidence="1 2" key="1">
    <citation type="submission" date="2021-03" db="EMBL/GenBank/DDBJ databases">
        <title>Metabolic Capacity of the Antarctic Cyanobacterium Phormidium pseudopriestleyi that Sustains Oxygenic Photosynthesis in the Presence of Hydrogen Sulfide.</title>
        <authorList>
            <person name="Lumian J.E."/>
            <person name="Jungblut A.D."/>
            <person name="Dillon M.L."/>
            <person name="Hawes I."/>
            <person name="Doran P.T."/>
            <person name="Mackey T.J."/>
            <person name="Dick G.J."/>
            <person name="Grettenberger C.L."/>
            <person name="Sumner D.Y."/>
        </authorList>
    </citation>
    <scope>NUCLEOTIDE SEQUENCE [LARGE SCALE GENOMIC DNA]</scope>
    <source>
        <strain evidence="1 2">FRX01</strain>
    </source>
</reference>
<dbReference type="Proteomes" id="UP000664844">
    <property type="component" value="Unassembled WGS sequence"/>
</dbReference>
<keyword evidence="2" id="KW-1185">Reference proteome</keyword>
<dbReference type="EMBL" id="JAFLQW010000482">
    <property type="protein sequence ID" value="MBO0351004.1"/>
    <property type="molecule type" value="Genomic_DNA"/>
</dbReference>
<dbReference type="InterPro" id="IPR043504">
    <property type="entry name" value="Peptidase_S1_PA_chymotrypsin"/>
</dbReference>
<sequence>MLPGILLIILAHDAIAPIISYGQSGDAVSTFKTVYSDRLDARGILSVAPNLKGPMEDASASEIARLVTVRILTQNGSGSGAIVARRGPTYTVLTNNHVVIDTPENGYRLITADGEYHAAWWMPLPQFGNLDLALVQFTSSNSYRVAEIADSNALSVGDPVYAAGFPAWHFNQEGDRLVSIEDTRDWGVSAFRVTLGQVQMRSPRSLQGGYQIGYTNDVLLGMSGGPVVDRNGALIGINGKLKYPFQGINAFIFADGSVPSPQLFEQMEALSWAIPIAQFQQNTIPLNEESQGGL</sequence>
<accession>A0ABS3FV53</accession>
<gene>
    <name evidence="1" type="ORF">J0895_18405</name>
</gene>
<protein>
    <submittedName>
        <fullName evidence="1">Trypsin-like peptidase domain-containing protein</fullName>
    </submittedName>
</protein>
<evidence type="ECO:0000313" key="2">
    <source>
        <dbReference type="Proteomes" id="UP000664844"/>
    </source>
</evidence>
<dbReference type="Pfam" id="PF13365">
    <property type="entry name" value="Trypsin_2"/>
    <property type="match status" value="1"/>
</dbReference>